<keyword evidence="7" id="KW-0520">NAD</keyword>
<feature type="domain" description="NAD-dependent epimerase/dehydratase" evidence="12">
    <location>
        <begin position="4"/>
        <end position="246"/>
    </location>
</feature>
<dbReference type="PROSITE" id="PS00061">
    <property type="entry name" value="ADH_SHORT"/>
    <property type="match status" value="1"/>
</dbReference>
<dbReference type="Pfam" id="PF01370">
    <property type="entry name" value="Epimerase"/>
    <property type="match status" value="1"/>
</dbReference>
<dbReference type="InterPro" id="IPR005886">
    <property type="entry name" value="UDP_G4E"/>
</dbReference>
<dbReference type="UniPathway" id="UPA00214"/>
<dbReference type="EMBL" id="SMFZ01000002">
    <property type="protein sequence ID" value="TCK21667.1"/>
    <property type="molecule type" value="Genomic_DNA"/>
</dbReference>
<evidence type="ECO:0000256" key="8">
    <source>
        <dbReference type="ARBA" id="ARBA00023235"/>
    </source>
</evidence>
<comment type="caution">
    <text evidence="13">The sequence shown here is derived from an EMBL/GenBank/DDBJ whole genome shotgun (WGS) entry which is preliminary data.</text>
</comment>
<dbReference type="Proteomes" id="UP000295560">
    <property type="component" value="Unassembled WGS sequence"/>
</dbReference>
<dbReference type="Gene3D" id="3.90.25.10">
    <property type="entry name" value="UDP-galactose 4-epimerase, domain 1"/>
    <property type="match status" value="1"/>
</dbReference>
<evidence type="ECO:0000259" key="12">
    <source>
        <dbReference type="Pfam" id="PF01370"/>
    </source>
</evidence>
<comment type="catalytic activity">
    <reaction evidence="1">
        <text>UDP-alpha-D-glucose = UDP-alpha-D-galactose</text>
        <dbReference type="Rhea" id="RHEA:22168"/>
        <dbReference type="ChEBI" id="CHEBI:58885"/>
        <dbReference type="ChEBI" id="CHEBI:66914"/>
        <dbReference type="EC" id="5.1.3.2"/>
    </reaction>
</comment>
<dbReference type="NCBIfam" id="TIGR01179">
    <property type="entry name" value="galE"/>
    <property type="match status" value="1"/>
</dbReference>
<dbReference type="InterPro" id="IPR020904">
    <property type="entry name" value="Sc_DH/Rdtase_CS"/>
</dbReference>
<dbReference type="GO" id="GO:0033499">
    <property type="term" value="P:galactose catabolic process via UDP-galactose, Leloir pathway"/>
    <property type="evidence" value="ECO:0007669"/>
    <property type="project" value="TreeGrafter"/>
</dbReference>
<comment type="similarity">
    <text evidence="4">Belongs to the NAD(P)-dependent epimerase/dehydratase family.</text>
</comment>
<dbReference type="PANTHER" id="PTHR43725:SF53">
    <property type="entry name" value="UDP-ARABINOSE 4-EPIMERASE 1"/>
    <property type="match status" value="1"/>
</dbReference>
<dbReference type="GO" id="GO:0003978">
    <property type="term" value="F:UDP-glucose 4-epimerase activity"/>
    <property type="evidence" value="ECO:0007669"/>
    <property type="project" value="UniProtKB-EC"/>
</dbReference>
<evidence type="ECO:0000256" key="11">
    <source>
        <dbReference type="ARBA" id="ARBA00033067"/>
    </source>
</evidence>
<comment type="cofactor">
    <cofactor evidence="2">
        <name>NAD(+)</name>
        <dbReference type="ChEBI" id="CHEBI:57540"/>
    </cofactor>
</comment>
<evidence type="ECO:0000256" key="5">
    <source>
        <dbReference type="ARBA" id="ARBA00013189"/>
    </source>
</evidence>
<protein>
    <recommendedName>
        <fullName evidence="6">UDP-glucose 4-epimerase</fullName>
        <ecNumber evidence="5">5.1.3.2</ecNumber>
    </recommendedName>
    <alternativeName>
        <fullName evidence="11">Galactowaldenase</fullName>
    </alternativeName>
    <alternativeName>
        <fullName evidence="10">UDP-galactose 4-epimerase</fullName>
    </alternativeName>
</protein>
<dbReference type="AlphaFoldDB" id="A0A4R1HHH6"/>
<organism evidence="13 14">
    <name type="scientific">Pseudonocardia endophytica</name>
    <dbReference type="NCBI Taxonomy" id="401976"/>
    <lineage>
        <taxon>Bacteria</taxon>
        <taxon>Bacillati</taxon>
        <taxon>Actinomycetota</taxon>
        <taxon>Actinomycetes</taxon>
        <taxon>Pseudonocardiales</taxon>
        <taxon>Pseudonocardiaceae</taxon>
        <taxon>Pseudonocardia</taxon>
    </lineage>
</organism>
<dbReference type="RefSeq" id="WP_132430390.1">
    <property type="nucleotide sequence ID" value="NZ_SMFZ01000002.1"/>
</dbReference>
<dbReference type="OrthoDB" id="9801785at2"/>
<dbReference type="PANTHER" id="PTHR43725">
    <property type="entry name" value="UDP-GLUCOSE 4-EPIMERASE"/>
    <property type="match status" value="1"/>
</dbReference>
<proteinExistence type="inferred from homology"/>
<keyword evidence="14" id="KW-1185">Reference proteome</keyword>
<dbReference type="InterPro" id="IPR001509">
    <property type="entry name" value="Epimerase_deHydtase"/>
</dbReference>
<evidence type="ECO:0000313" key="14">
    <source>
        <dbReference type="Proteomes" id="UP000295560"/>
    </source>
</evidence>
<evidence type="ECO:0000256" key="10">
    <source>
        <dbReference type="ARBA" id="ARBA00031367"/>
    </source>
</evidence>
<name>A0A4R1HHH6_PSEEN</name>
<dbReference type="EC" id="5.1.3.2" evidence="5"/>
<evidence type="ECO:0000256" key="2">
    <source>
        <dbReference type="ARBA" id="ARBA00001911"/>
    </source>
</evidence>
<evidence type="ECO:0000256" key="4">
    <source>
        <dbReference type="ARBA" id="ARBA00007637"/>
    </source>
</evidence>
<keyword evidence="8" id="KW-0413">Isomerase</keyword>
<dbReference type="CDD" id="cd05247">
    <property type="entry name" value="UDP_G4E_1_SDR_e"/>
    <property type="match status" value="1"/>
</dbReference>
<dbReference type="InterPro" id="IPR036291">
    <property type="entry name" value="NAD(P)-bd_dom_sf"/>
</dbReference>
<gene>
    <name evidence="13" type="ORF">EV378_5657</name>
</gene>
<evidence type="ECO:0000256" key="9">
    <source>
        <dbReference type="ARBA" id="ARBA00023277"/>
    </source>
</evidence>
<sequence>MRLLVTGGAGYVGSVCAAHLVETGHEVVVLDDLSTGHRDAVPPDCKFVEGELGEAAGDVLAEGFDGVLHFAARSLVGESVERPELYWNGNVVASFRLLEAIRAHGTPRLVFSSTAATYGEPEQVPIPESAPVRPTNPYGASKLAIDHMISSYAAAHGLAATSLRYFNVAGAHGAYGERHAVETHLIPLVLQVAAGTRESISVYGDDWPTPDGTCVRDYIHVDDLADAHRLALTHATAGRHDVYNLGSGHGFSVREVIEACRAVTGHPIPAVTAPRRAGDPAVLVASSARAAEHLGWTPSRTDLHRIVGDAWTFAQGGHGRP</sequence>
<accession>A0A4R1HHH6</accession>
<evidence type="ECO:0000313" key="13">
    <source>
        <dbReference type="EMBL" id="TCK21667.1"/>
    </source>
</evidence>
<comment type="pathway">
    <text evidence="3">Carbohydrate metabolism; galactose metabolism.</text>
</comment>
<evidence type="ECO:0000256" key="3">
    <source>
        <dbReference type="ARBA" id="ARBA00004947"/>
    </source>
</evidence>
<evidence type="ECO:0000256" key="6">
    <source>
        <dbReference type="ARBA" id="ARBA00018569"/>
    </source>
</evidence>
<keyword evidence="9" id="KW-0119">Carbohydrate metabolism</keyword>
<dbReference type="SUPFAM" id="SSF51735">
    <property type="entry name" value="NAD(P)-binding Rossmann-fold domains"/>
    <property type="match status" value="1"/>
</dbReference>
<reference evidence="13 14" key="1">
    <citation type="submission" date="2019-03" db="EMBL/GenBank/DDBJ databases">
        <title>Sequencing the genomes of 1000 actinobacteria strains.</title>
        <authorList>
            <person name="Klenk H.-P."/>
        </authorList>
    </citation>
    <scope>NUCLEOTIDE SEQUENCE [LARGE SCALE GENOMIC DNA]</scope>
    <source>
        <strain evidence="13 14">DSM 44969</strain>
    </source>
</reference>
<dbReference type="Gene3D" id="3.40.50.720">
    <property type="entry name" value="NAD(P)-binding Rossmann-like Domain"/>
    <property type="match status" value="1"/>
</dbReference>
<evidence type="ECO:0000256" key="7">
    <source>
        <dbReference type="ARBA" id="ARBA00023027"/>
    </source>
</evidence>
<evidence type="ECO:0000256" key="1">
    <source>
        <dbReference type="ARBA" id="ARBA00000083"/>
    </source>
</evidence>